<name>A0ABP8XH25_9PSEU</name>
<organism evidence="2 3">
    <name type="scientific">Pseudonocardia yuanmonensis</name>
    <dbReference type="NCBI Taxonomy" id="1095914"/>
    <lineage>
        <taxon>Bacteria</taxon>
        <taxon>Bacillati</taxon>
        <taxon>Actinomycetota</taxon>
        <taxon>Actinomycetes</taxon>
        <taxon>Pseudonocardiales</taxon>
        <taxon>Pseudonocardiaceae</taxon>
        <taxon>Pseudonocardia</taxon>
    </lineage>
</organism>
<dbReference type="Proteomes" id="UP001500325">
    <property type="component" value="Unassembled WGS sequence"/>
</dbReference>
<evidence type="ECO:0000313" key="2">
    <source>
        <dbReference type="EMBL" id="GAA4707412.1"/>
    </source>
</evidence>
<protein>
    <submittedName>
        <fullName evidence="2">Uncharacterized protein</fullName>
    </submittedName>
</protein>
<evidence type="ECO:0000256" key="1">
    <source>
        <dbReference type="SAM" id="MobiDB-lite"/>
    </source>
</evidence>
<accession>A0ABP8XH25</accession>
<reference evidence="3" key="1">
    <citation type="journal article" date="2019" name="Int. J. Syst. Evol. Microbiol.">
        <title>The Global Catalogue of Microorganisms (GCM) 10K type strain sequencing project: providing services to taxonomists for standard genome sequencing and annotation.</title>
        <authorList>
            <consortium name="The Broad Institute Genomics Platform"/>
            <consortium name="The Broad Institute Genome Sequencing Center for Infectious Disease"/>
            <person name="Wu L."/>
            <person name="Ma J."/>
        </authorList>
    </citation>
    <scope>NUCLEOTIDE SEQUENCE [LARGE SCALE GENOMIC DNA]</scope>
    <source>
        <strain evidence="3">JCM 18055</strain>
    </source>
</reference>
<feature type="region of interest" description="Disordered" evidence="1">
    <location>
        <begin position="35"/>
        <end position="65"/>
    </location>
</feature>
<sequence>MRGVVGLRVAGELVVAELPGGGHAGPQLAQQRVTGHLGTMPPGTAGCRSTNPVNSAGRVGQPSGLRGSNRSAMIFCWISLVPSKIVVSRASRQ</sequence>
<dbReference type="EMBL" id="BAABIC010000024">
    <property type="protein sequence ID" value="GAA4707412.1"/>
    <property type="molecule type" value="Genomic_DNA"/>
</dbReference>
<comment type="caution">
    <text evidence="2">The sequence shown here is derived from an EMBL/GenBank/DDBJ whole genome shotgun (WGS) entry which is preliminary data.</text>
</comment>
<gene>
    <name evidence="2" type="ORF">GCM10023215_55420</name>
</gene>
<keyword evidence="3" id="KW-1185">Reference proteome</keyword>
<evidence type="ECO:0000313" key="3">
    <source>
        <dbReference type="Proteomes" id="UP001500325"/>
    </source>
</evidence>
<proteinExistence type="predicted"/>